<feature type="domain" description="G-patch" evidence="6">
    <location>
        <begin position="119"/>
        <end position="168"/>
    </location>
</feature>
<dbReference type="EMBL" id="SDOX01000184">
    <property type="protein sequence ID" value="TFJ79915.1"/>
    <property type="molecule type" value="Genomic_DNA"/>
</dbReference>
<keyword evidence="2" id="KW-0507">mRNA processing</keyword>
<sequence length="232" mass="25306">MRRESFFLLLVAATARVKDFYRKLTAAHSKAAAHLSDGREEEKQQREKEERDGKLRREAQALFPVSRGTDHETLPRSEGGREGGRGGRRERSRSRSASPGRLARGGSDDRGQEEQKLDNENIGMSMLAKMGWQSGRGLGLDGSGIAEPVSAEGSLAPKSRLGLGASKTKGGKEVDELFDWWEEQTRNRKGERSRKRGRSASEERGRDGSNCSKNGGSSSGSTNKIGSGDDAK</sequence>
<dbReference type="Pfam" id="PF01585">
    <property type="entry name" value="G-patch"/>
    <property type="match status" value="1"/>
</dbReference>
<feature type="compositionally biased region" description="Basic and acidic residues" evidence="5">
    <location>
        <begin position="68"/>
        <end position="89"/>
    </location>
</feature>
<gene>
    <name evidence="7" type="ORF">NSK_008723</name>
</gene>
<feature type="compositionally biased region" description="Basic and acidic residues" evidence="5">
    <location>
        <begin position="106"/>
        <end position="116"/>
    </location>
</feature>
<evidence type="ECO:0000256" key="1">
    <source>
        <dbReference type="ARBA" id="ARBA00004123"/>
    </source>
</evidence>
<keyword evidence="8" id="KW-1185">Reference proteome</keyword>
<feature type="compositionally biased region" description="Basic and acidic residues" evidence="5">
    <location>
        <begin position="36"/>
        <end position="59"/>
    </location>
</feature>
<name>A0A4D9CQM0_9STRA</name>
<dbReference type="PANTHER" id="PTHR23340">
    <property type="entry name" value="ARGININE/SERINE RICH SPLICING FACTOR SF4/14"/>
    <property type="match status" value="1"/>
</dbReference>
<evidence type="ECO:0000313" key="8">
    <source>
        <dbReference type="Proteomes" id="UP000355283"/>
    </source>
</evidence>
<evidence type="ECO:0000256" key="2">
    <source>
        <dbReference type="ARBA" id="ARBA00022664"/>
    </source>
</evidence>
<dbReference type="GO" id="GO:0003723">
    <property type="term" value="F:RNA binding"/>
    <property type="evidence" value="ECO:0007669"/>
    <property type="project" value="TreeGrafter"/>
</dbReference>
<evidence type="ECO:0000259" key="6">
    <source>
        <dbReference type="PROSITE" id="PS50174"/>
    </source>
</evidence>
<keyword evidence="3" id="KW-0508">mRNA splicing</keyword>
<keyword evidence="4" id="KW-0539">Nucleus</keyword>
<dbReference type="SMART" id="SM00443">
    <property type="entry name" value="G_patch"/>
    <property type="match status" value="1"/>
</dbReference>
<feature type="region of interest" description="Disordered" evidence="5">
    <location>
        <begin position="27"/>
        <end position="116"/>
    </location>
</feature>
<comment type="subcellular location">
    <subcellularLocation>
        <location evidence="1">Nucleus</location>
    </subcellularLocation>
</comment>
<dbReference type="AlphaFoldDB" id="A0A4D9CQM0"/>
<dbReference type="InterPro" id="IPR040169">
    <property type="entry name" value="SUGP1/2"/>
</dbReference>
<accession>A0A4D9CQM0</accession>
<dbReference type="PANTHER" id="PTHR23340:SF0">
    <property type="entry name" value="SURP AND G-PATCH DOMAIN-CONTAINING PROTEIN 1 ISOFORM X1"/>
    <property type="match status" value="1"/>
</dbReference>
<organism evidence="7 8">
    <name type="scientific">Nannochloropsis salina CCMP1776</name>
    <dbReference type="NCBI Taxonomy" id="1027361"/>
    <lineage>
        <taxon>Eukaryota</taxon>
        <taxon>Sar</taxon>
        <taxon>Stramenopiles</taxon>
        <taxon>Ochrophyta</taxon>
        <taxon>Eustigmatophyceae</taxon>
        <taxon>Eustigmatales</taxon>
        <taxon>Monodopsidaceae</taxon>
        <taxon>Microchloropsis</taxon>
        <taxon>Microchloropsis salina</taxon>
    </lineage>
</organism>
<feature type="compositionally biased region" description="Low complexity" evidence="5">
    <location>
        <begin position="208"/>
        <end position="226"/>
    </location>
</feature>
<dbReference type="PROSITE" id="PS50174">
    <property type="entry name" value="G_PATCH"/>
    <property type="match status" value="1"/>
</dbReference>
<dbReference type="GO" id="GO:0006397">
    <property type="term" value="P:mRNA processing"/>
    <property type="evidence" value="ECO:0007669"/>
    <property type="project" value="UniProtKB-KW"/>
</dbReference>
<evidence type="ECO:0000256" key="3">
    <source>
        <dbReference type="ARBA" id="ARBA00023187"/>
    </source>
</evidence>
<dbReference type="InterPro" id="IPR000467">
    <property type="entry name" value="G_patch_dom"/>
</dbReference>
<feature type="compositionally biased region" description="Low complexity" evidence="5">
    <location>
        <begin position="95"/>
        <end position="105"/>
    </location>
</feature>
<dbReference type="GO" id="GO:0008380">
    <property type="term" value="P:RNA splicing"/>
    <property type="evidence" value="ECO:0007669"/>
    <property type="project" value="UniProtKB-KW"/>
</dbReference>
<dbReference type="OrthoDB" id="4822at2759"/>
<evidence type="ECO:0000256" key="4">
    <source>
        <dbReference type="ARBA" id="ARBA00023242"/>
    </source>
</evidence>
<evidence type="ECO:0000256" key="5">
    <source>
        <dbReference type="SAM" id="MobiDB-lite"/>
    </source>
</evidence>
<comment type="caution">
    <text evidence="7">The sequence shown here is derived from an EMBL/GenBank/DDBJ whole genome shotgun (WGS) entry which is preliminary data.</text>
</comment>
<feature type="region of interest" description="Disordered" evidence="5">
    <location>
        <begin position="133"/>
        <end position="232"/>
    </location>
</feature>
<dbReference type="Proteomes" id="UP000355283">
    <property type="component" value="Unassembled WGS sequence"/>
</dbReference>
<evidence type="ECO:0000313" key="7">
    <source>
        <dbReference type="EMBL" id="TFJ79915.1"/>
    </source>
</evidence>
<dbReference type="GO" id="GO:0005654">
    <property type="term" value="C:nucleoplasm"/>
    <property type="evidence" value="ECO:0007669"/>
    <property type="project" value="TreeGrafter"/>
</dbReference>
<protein>
    <recommendedName>
        <fullName evidence="6">G-patch domain-containing protein</fullName>
    </recommendedName>
</protein>
<reference evidence="7 8" key="1">
    <citation type="submission" date="2019-01" db="EMBL/GenBank/DDBJ databases">
        <title>Nuclear Genome Assembly of the Microalgal Biofuel strain Nannochloropsis salina CCMP1776.</title>
        <authorList>
            <person name="Hovde B."/>
        </authorList>
    </citation>
    <scope>NUCLEOTIDE SEQUENCE [LARGE SCALE GENOMIC DNA]</scope>
    <source>
        <strain evidence="7 8">CCMP1776</strain>
    </source>
</reference>
<proteinExistence type="predicted"/>